<reference evidence="3" key="1">
    <citation type="journal article" date="2014" name="Nat. Genet.">
        <title>Genome of the human hookworm Necator americanus.</title>
        <authorList>
            <person name="Tang Y.T."/>
            <person name="Gao X."/>
            <person name="Rosa B.A."/>
            <person name="Abubucker S."/>
            <person name="Hallsworth-Pepin K."/>
            <person name="Martin J."/>
            <person name="Tyagi R."/>
            <person name="Heizer E."/>
            <person name="Zhang X."/>
            <person name="Bhonagiri-Palsikar V."/>
            <person name="Minx P."/>
            <person name="Warren W.C."/>
            <person name="Wang Q."/>
            <person name="Zhan B."/>
            <person name="Hotez P.J."/>
            <person name="Sternberg P.W."/>
            <person name="Dougall A."/>
            <person name="Gaze S.T."/>
            <person name="Mulvenna J."/>
            <person name="Sotillo J."/>
            <person name="Ranganathan S."/>
            <person name="Rabelo E.M."/>
            <person name="Wilson R.K."/>
            <person name="Felgner P.L."/>
            <person name="Bethony J."/>
            <person name="Hawdon J.M."/>
            <person name="Gasser R.B."/>
            <person name="Loukas A."/>
            <person name="Mitreva M."/>
        </authorList>
    </citation>
    <scope>NUCLEOTIDE SEQUENCE [LARGE SCALE GENOMIC DNA]</scope>
</reference>
<proteinExistence type="predicted"/>
<dbReference type="EMBL" id="KI669278">
    <property type="protein sequence ID" value="ETN68378.1"/>
    <property type="molecule type" value="Genomic_DNA"/>
</dbReference>
<dbReference type="KEGG" id="nai:NECAME_05652"/>
<name>W2SFS7_NECAM</name>
<dbReference type="Proteomes" id="UP000053676">
    <property type="component" value="Unassembled WGS sequence"/>
</dbReference>
<sequence>MFCRFAIVSSSKEKEKETATQTEQEFDVICYCCGIKRRPTFLRSKEITCLESFNPVIDRKVNQLFDDVLNEIDSSERRLNL</sequence>
<accession>W2SFS7</accession>
<evidence type="ECO:0000256" key="1">
    <source>
        <dbReference type="SAM" id="MobiDB-lite"/>
    </source>
</evidence>
<keyword evidence="3" id="KW-1185">Reference proteome</keyword>
<feature type="region of interest" description="Disordered" evidence="1">
    <location>
        <begin position="1"/>
        <end position="21"/>
    </location>
</feature>
<evidence type="ECO:0000313" key="2">
    <source>
        <dbReference type="EMBL" id="ETN68378.1"/>
    </source>
</evidence>
<organism evidence="2 3">
    <name type="scientific">Necator americanus</name>
    <name type="common">Human hookworm</name>
    <dbReference type="NCBI Taxonomy" id="51031"/>
    <lineage>
        <taxon>Eukaryota</taxon>
        <taxon>Metazoa</taxon>
        <taxon>Ecdysozoa</taxon>
        <taxon>Nematoda</taxon>
        <taxon>Chromadorea</taxon>
        <taxon>Rhabditida</taxon>
        <taxon>Rhabditina</taxon>
        <taxon>Rhabditomorpha</taxon>
        <taxon>Strongyloidea</taxon>
        <taxon>Ancylostomatidae</taxon>
        <taxon>Bunostominae</taxon>
        <taxon>Necator</taxon>
    </lineage>
</organism>
<dbReference type="AlphaFoldDB" id="W2SFS7"/>
<gene>
    <name evidence="2" type="ORF">NECAME_05652</name>
</gene>
<protein>
    <submittedName>
        <fullName evidence="2">Uncharacterized protein</fullName>
    </submittedName>
</protein>
<evidence type="ECO:0000313" key="3">
    <source>
        <dbReference type="Proteomes" id="UP000053676"/>
    </source>
</evidence>